<dbReference type="Pfam" id="PF08488">
    <property type="entry name" value="WAK"/>
    <property type="match status" value="1"/>
</dbReference>
<evidence type="ECO:0000256" key="5">
    <source>
        <dbReference type="ARBA" id="ARBA00023157"/>
    </source>
</evidence>
<evidence type="ECO:0000256" key="2">
    <source>
        <dbReference type="ARBA" id="ARBA00022527"/>
    </source>
</evidence>
<keyword evidence="10" id="KW-1185">Reference proteome</keyword>
<dbReference type="AlphaFoldDB" id="A0AAD8JY42"/>
<feature type="domain" description="Wall-associated receptor kinase galacturonan-binding" evidence="8">
    <location>
        <begin position="304"/>
        <end position="361"/>
    </location>
</feature>
<sequence length="726" mass="80611">MPGVWTWPYKRKHLFTFSATIISFFFTNMKMFLAYVHILIFLSSTSISLTNAKFTKTGCDGMCGNVRIPYPFGIGEECSINRWYNVDCKSSTPYLSALNHLEVLSVNLEDQIVTINAPKISDCQHPVQNKSMIMGMNLGRSPFLFSKIHNIFVLKGCGVAVLMDNESVVTGCSTACLNVTHRDENKCSGNGCCQTKIPRYLKSYNINMETQGEGGTCGSAFLVDRSFYASLFDSYIPISLLWILSDSNQVTCCNNRDPQRLKVDMFNNTTLYTLKCEDGRFSDNAYLIDGCTEYGIPKYAKTGCNDMCGNVRIPYPFGIGASCSINQWYIVDCNSSKPYLPALNHSEVLGVSLENVTITIKSPRMNDCKNLVRDSSEIIGVDLGRSPFLFGNNKFVFEGCGVAALMDNESVVTACSTTCAGVTLSNRNDCIGIGCCETTIPYSLKSYSISLTGLEDGACGSAFLVDETSYDEGRFSDPFHIMNNSFIPISLRWTLTRSDQVACCYNDLWGRNILNTFINGTEVDSWICYQSESLEGNVYLTNGCKYNYDYAYADNTEECKRCKDSGGYCTSTDIIYDVDGSVYSEKFSCSRDKRASLGVILVELLTGERPISLTRFGENKSLATHFMLAMEEGRVMSIFDAVVVKEGARDELLIVANLAMQCLHNNGKYRPTMKEVAIELETIRRSHVPSTVQTKAGPVVYDEESTMLTYGESSSTFMSCNDTISQ</sequence>
<dbReference type="SUPFAM" id="SSF56112">
    <property type="entry name" value="Protein kinase-like (PK-like)"/>
    <property type="match status" value="1"/>
</dbReference>
<evidence type="ECO:0000256" key="1">
    <source>
        <dbReference type="ARBA" id="ARBA00004479"/>
    </source>
</evidence>
<dbReference type="InterPro" id="IPR025287">
    <property type="entry name" value="WAK_GUB"/>
</dbReference>
<keyword evidence="6" id="KW-0325">Glycoprotein</keyword>
<comment type="subcellular location">
    <subcellularLocation>
        <location evidence="1">Membrane</location>
        <topology evidence="1">Single-pass type I membrane protein</topology>
    </subcellularLocation>
</comment>
<protein>
    <submittedName>
        <fullName evidence="9">Uncharacterized protein</fullName>
    </submittedName>
</protein>
<dbReference type="EMBL" id="JAUHHV010000010">
    <property type="protein sequence ID" value="KAK1410831.1"/>
    <property type="molecule type" value="Genomic_DNA"/>
</dbReference>
<dbReference type="Proteomes" id="UP001229421">
    <property type="component" value="Unassembled WGS sequence"/>
</dbReference>
<evidence type="ECO:0000313" key="10">
    <source>
        <dbReference type="Proteomes" id="UP001229421"/>
    </source>
</evidence>
<evidence type="ECO:0000313" key="9">
    <source>
        <dbReference type="EMBL" id="KAK1410831.1"/>
    </source>
</evidence>
<keyword evidence="5" id="KW-1015">Disulfide bond</keyword>
<keyword evidence="4" id="KW-0732">Signal</keyword>
<keyword evidence="2" id="KW-0723">Serine/threonine-protein kinase</keyword>
<proteinExistence type="predicted"/>
<gene>
    <name evidence="9" type="ORF">QVD17_37372</name>
</gene>
<reference evidence="9" key="1">
    <citation type="journal article" date="2023" name="bioRxiv">
        <title>Improved chromosome-level genome assembly for marigold (Tagetes erecta).</title>
        <authorList>
            <person name="Jiang F."/>
            <person name="Yuan L."/>
            <person name="Wang S."/>
            <person name="Wang H."/>
            <person name="Xu D."/>
            <person name="Wang A."/>
            <person name="Fan W."/>
        </authorList>
    </citation>
    <scope>NUCLEOTIDE SEQUENCE</scope>
    <source>
        <strain evidence="9">WSJ</strain>
        <tissue evidence="9">Leaf</tissue>
    </source>
</reference>
<feature type="domain" description="Wall-associated receptor kinase" evidence="7">
    <location>
        <begin position="429"/>
        <end position="499"/>
    </location>
</feature>
<dbReference type="Pfam" id="PF13947">
    <property type="entry name" value="GUB_WAK_bind"/>
    <property type="match status" value="2"/>
</dbReference>
<keyword evidence="2" id="KW-0418">Kinase</keyword>
<evidence type="ECO:0000256" key="4">
    <source>
        <dbReference type="ARBA" id="ARBA00022729"/>
    </source>
</evidence>
<feature type="domain" description="Wall-associated receptor kinase galacturonan-binding" evidence="8">
    <location>
        <begin position="59"/>
        <end position="116"/>
    </location>
</feature>
<evidence type="ECO:0000259" key="8">
    <source>
        <dbReference type="Pfam" id="PF13947"/>
    </source>
</evidence>
<accession>A0AAD8JY42</accession>
<evidence type="ECO:0000259" key="7">
    <source>
        <dbReference type="Pfam" id="PF08488"/>
    </source>
</evidence>
<keyword evidence="3" id="KW-0808">Transferase</keyword>
<evidence type="ECO:0000256" key="3">
    <source>
        <dbReference type="ARBA" id="ARBA00022679"/>
    </source>
</evidence>
<evidence type="ECO:0000256" key="6">
    <source>
        <dbReference type="ARBA" id="ARBA00023180"/>
    </source>
</evidence>
<dbReference type="PANTHER" id="PTHR33491">
    <property type="entry name" value="OSJNBA0016N04.9 PROTEIN"/>
    <property type="match status" value="1"/>
</dbReference>
<organism evidence="9 10">
    <name type="scientific">Tagetes erecta</name>
    <name type="common">African marigold</name>
    <dbReference type="NCBI Taxonomy" id="13708"/>
    <lineage>
        <taxon>Eukaryota</taxon>
        <taxon>Viridiplantae</taxon>
        <taxon>Streptophyta</taxon>
        <taxon>Embryophyta</taxon>
        <taxon>Tracheophyta</taxon>
        <taxon>Spermatophyta</taxon>
        <taxon>Magnoliopsida</taxon>
        <taxon>eudicotyledons</taxon>
        <taxon>Gunneridae</taxon>
        <taxon>Pentapetalae</taxon>
        <taxon>asterids</taxon>
        <taxon>campanulids</taxon>
        <taxon>Asterales</taxon>
        <taxon>Asteraceae</taxon>
        <taxon>Asteroideae</taxon>
        <taxon>Heliantheae alliance</taxon>
        <taxon>Tageteae</taxon>
        <taxon>Tagetes</taxon>
    </lineage>
</organism>
<dbReference type="InterPro" id="IPR013695">
    <property type="entry name" value="WAK"/>
</dbReference>
<name>A0AAD8JY42_TARER</name>
<comment type="caution">
    <text evidence="9">The sequence shown here is derived from an EMBL/GenBank/DDBJ whole genome shotgun (WGS) entry which is preliminary data.</text>
</comment>
<dbReference type="InterPro" id="IPR011009">
    <property type="entry name" value="Kinase-like_dom_sf"/>
</dbReference>
<dbReference type="Gene3D" id="1.10.510.10">
    <property type="entry name" value="Transferase(Phosphotransferase) domain 1"/>
    <property type="match status" value="1"/>
</dbReference>
<dbReference type="GO" id="GO:0016020">
    <property type="term" value="C:membrane"/>
    <property type="evidence" value="ECO:0007669"/>
    <property type="project" value="UniProtKB-SubCell"/>
</dbReference>
<dbReference type="GO" id="GO:0030247">
    <property type="term" value="F:polysaccharide binding"/>
    <property type="evidence" value="ECO:0007669"/>
    <property type="project" value="InterPro"/>
</dbReference>
<dbReference type="GO" id="GO:0004674">
    <property type="term" value="F:protein serine/threonine kinase activity"/>
    <property type="evidence" value="ECO:0007669"/>
    <property type="project" value="UniProtKB-KW"/>
</dbReference>